<dbReference type="Pfam" id="PF05020">
    <property type="entry name" value="zf-NPL4"/>
    <property type="match status" value="1"/>
</dbReference>
<gene>
    <name evidence="12" type="ORF">AMAG_04599</name>
</gene>
<dbReference type="PROSITE" id="PS01358">
    <property type="entry name" value="ZF_RANBP2_1"/>
    <property type="match status" value="1"/>
</dbReference>
<dbReference type="InterPro" id="IPR007716">
    <property type="entry name" value="NPL4_Zn-bd_put"/>
</dbReference>
<dbReference type="SUPFAM" id="SSF54236">
    <property type="entry name" value="Ubiquitin-like"/>
    <property type="match status" value="1"/>
</dbReference>
<dbReference type="InterPro" id="IPR036443">
    <property type="entry name" value="Znf_RanBP2_sf"/>
</dbReference>
<name>A0A0L0S5P7_ALLM3</name>
<evidence type="ECO:0000313" key="12">
    <source>
        <dbReference type="EMBL" id="KNE57741.1"/>
    </source>
</evidence>
<dbReference type="GO" id="GO:0008270">
    <property type="term" value="F:zinc ion binding"/>
    <property type="evidence" value="ECO:0007669"/>
    <property type="project" value="UniProtKB-KW"/>
</dbReference>
<evidence type="ECO:0000256" key="5">
    <source>
        <dbReference type="ARBA" id="ARBA00022723"/>
    </source>
</evidence>
<dbReference type="Pfam" id="PF11543">
    <property type="entry name" value="UN_NPL4"/>
    <property type="match status" value="1"/>
</dbReference>
<organism evidence="12 13">
    <name type="scientific">Allomyces macrogynus (strain ATCC 38327)</name>
    <name type="common">Allomyces javanicus var. macrogynus</name>
    <dbReference type="NCBI Taxonomy" id="578462"/>
    <lineage>
        <taxon>Eukaryota</taxon>
        <taxon>Fungi</taxon>
        <taxon>Fungi incertae sedis</taxon>
        <taxon>Blastocladiomycota</taxon>
        <taxon>Blastocladiomycetes</taxon>
        <taxon>Blastocladiales</taxon>
        <taxon>Blastocladiaceae</taxon>
        <taxon>Allomyces</taxon>
    </lineage>
</organism>
<dbReference type="STRING" id="578462.A0A0L0S5P7"/>
<dbReference type="OrthoDB" id="10251089at2759"/>
<evidence type="ECO:0000256" key="4">
    <source>
        <dbReference type="ARBA" id="ARBA00019709"/>
    </source>
</evidence>
<dbReference type="AlphaFoldDB" id="A0A0L0S5P7"/>
<evidence type="ECO:0000256" key="8">
    <source>
        <dbReference type="ARBA" id="ARBA00024703"/>
    </source>
</evidence>
<evidence type="ECO:0000256" key="3">
    <source>
        <dbReference type="ARBA" id="ARBA00011025"/>
    </source>
</evidence>
<proteinExistence type="inferred from homology"/>
<keyword evidence="7" id="KW-0862">Zinc</keyword>
<dbReference type="InterPro" id="IPR024682">
    <property type="entry name" value="Npl4_Ub-like_dom"/>
</dbReference>
<dbReference type="SMART" id="SM00547">
    <property type="entry name" value="ZnF_RBZ"/>
    <property type="match status" value="1"/>
</dbReference>
<dbReference type="eggNOG" id="KOG2834">
    <property type="taxonomic scope" value="Eukaryota"/>
</dbReference>
<dbReference type="PIRSF" id="PIRSF010052">
    <property type="entry name" value="Polyub_prc_Npl4"/>
    <property type="match status" value="1"/>
</dbReference>
<reference evidence="12 13" key="1">
    <citation type="submission" date="2009-11" db="EMBL/GenBank/DDBJ databases">
        <title>Annotation of Allomyces macrogynus ATCC 38327.</title>
        <authorList>
            <consortium name="The Broad Institute Genome Sequencing Platform"/>
            <person name="Russ C."/>
            <person name="Cuomo C."/>
            <person name="Burger G."/>
            <person name="Gray M.W."/>
            <person name="Holland P.W.H."/>
            <person name="King N."/>
            <person name="Lang F.B.F."/>
            <person name="Roger A.J."/>
            <person name="Ruiz-Trillo I."/>
            <person name="Young S.K."/>
            <person name="Zeng Q."/>
            <person name="Gargeya S."/>
            <person name="Fitzgerald M."/>
            <person name="Haas B."/>
            <person name="Abouelleil A."/>
            <person name="Alvarado L."/>
            <person name="Arachchi H.M."/>
            <person name="Berlin A."/>
            <person name="Chapman S.B."/>
            <person name="Gearin G."/>
            <person name="Goldberg J."/>
            <person name="Griggs A."/>
            <person name="Gujja S."/>
            <person name="Hansen M."/>
            <person name="Heiman D."/>
            <person name="Howarth C."/>
            <person name="Larimer J."/>
            <person name="Lui A."/>
            <person name="MacDonald P.J.P."/>
            <person name="McCowen C."/>
            <person name="Montmayeur A."/>
            <person name="Murphy C."/>
            <person name="Neiman D."/>
            <person name="Pearson M."/>
            <person name="Priest M."/>
            <person name="Roberts A."/>
            <person name="Saif S."/>
            <person name="Shea T."/>
            <person name="Sisk P."/>
            <person name="Stolte C."/>
            <person name="Sykes S."/>
            <person name="Wortman J."/>
            <person name="Nusbaum C."/>
            <person name="Birren B."/>
        </authorList>
    </citation>
    <scope>NUCLEOTIDE SEQUENCE [LARGE SCALE GENOMIC DNA]</scope>
    <source>
        <strain evidence="12 13">ATCC 38327</strain>
    </source>
</reference>
<dbReference type="Gene3D" id="3.10.20.90">
    <property type="entry name" value="Phosphatidylinositol 3-kinase Catalytic Subunit, Chain A, domain 1"/>
    <property type="match status" value="1"/>
</dbReference>
<evidence type="ECO:0000256" key="1">
    <source>
        <dbReference type="ARBA" id="ARBA00004335"/>
    </source>
</evidence>
<dbReference type="Gene3D" id="2.30.30.380">
    <property type="entry name" value="Zn-finger domain of Sec23/24"/>
    <property type="match status" value="1"/>
</dbReference>
<dbReference type="PROSITE" id="PS50199">
    <property type="entry name" value="ZF_RANBP2_2"/>
    <property type="match status" value="1"/>
</dbReference>
<comment type="subcellular location">
    <subcellularLocation>
        <location evidence="2">Cytoplasm</location>
        <location evidence="2">Perinuclear region</location>
    </subcellularLocation>
    <subcellularLocation>
        <location evidence="1">Nucleus membrane</location>
        <topology evidence="1">Peripheral membrane protein</topology>
        <orientation evidence="1">Cytoplasmic side</orientation>
    </subcellularLocation>
</comment>
<reference evidence="13" key="2">
    <citation type="submission" date="2009-11" db="EMBL/GenBank/DDBJ databases">
        <title>The Genome Sequence of Allomyces macrogynus strain ATCC 38327.</title>
        <authorList>
            <consortium name="The Broad Institute Genome Sequencing Platform"/>
            <person name="Russ C."/>
            <person name="Cuomo C."/>
            <person name="Shea T."/>
            <person name="Young S.K."/>
            <person name="Zeng Q."/>
            <person name="Koehrsen M."/>
            <person name="Haas B."/>
            <person name="Borodovsky M."/>
            <person name="Guigo R."/>
            <person name="Alvarado L."/>
            <person name="Berlin A."/>
            <person name="Borenstein D."/>
            <person name="Chen Z."/>
            <person name="Engels R."/>
            <person name="Freedman E."/>
            <person name="Gellesch M."/>
            <person name="Goldberg J."/>
            <person name="Griggs A."/>
            <person name="Gujja S."/>
            <person name="Heiman D."/>
            <person name="Hepburn T."/>
            <person name="Howarth C."/>
            <person name="Jen D."/>
            <person name="Larson L."/>
            <person name="Lewis B."/>
            <person name="Mehta T."/>
            <person name="Park D."/>
            <person name="Pearson M."/>
            <person name="Roberts A."/>
            <person name="Saif S."/>
            <person name="Shenoy N."/>
            <person name="Sisk P."/>
            <person name="Stolte C."/>
            <person name="Sykes S."/>
            <person name="Walk T."/>
            <person name="White J."/>
            <person name="Yandava C."/>
            <person name="Burger G."/>
            <person name="Gray M.W."/>
            <person name="Holland P.W.H."/>
            <person name="King N."/>
            <person name="Lang F.B.F."/>
            <person name="Roger A.J."/>
            <person name="Ruiz-Trillo I."/>
            <person name="Lander E."/>
            <person name="Nusbaum C."/>
        </authorList>
    </citation>
    <scope>NUCLEOTIDE SEQUENCE [LARGE SCALE GENOMIC DNA]</scope>
    <source>
        <strain evidence="13">ATCC 38327</strain>
    </source>
</reference>
<dbReference type="CDD" id="cd08061">
    <property type="entry name" value="MPN_NPL4"/>
    <property type="match status" value="1"/>
</dbReference>
<dbReference type="InterPro" id="IPR029071">
    <property type="entry name" value="Ubiquitin-like_domsf"/>
</dbReference>
<feature type="domain" description="MPN" evidence="11">
    <location>
        <begin position="224"/>
        <end position="372"/>
    </location>
</feature>
<evidence type="ECO:0000259" key="10">
    <source>
        <dbReference type="PROSITE" id="PS50199"/>
    </source>
</evidence>
<dbReference type="EMBL" id="GG745332">
    <property type="protein sequence ID" value="KNE57741.1"/>
    <property type="molecule type" value="Genomic_DNA"/>
</dbReference>
<evidence type="ECO:0000256" key="2">
    <source>
        <dbReference type="ARBA" id="ARBA00004556"/>
    </source>
</evidence>
<dbReference type="GO" id="GO:0031625">
    <property type="term" value="F:ubiquitin protein ligase binding"/>
    <property type="evidence" value="ECO:0007669"/>
    <property type="project" value="TreeGrafter"/>
</dbReference>
<dbReference type="PANTHER" id="PTHR12710:SF0">
    <property type="entry name" value="NUCLEAR PROTEIN LOCALIZATION PROTEIN 4 HOMOLOG"/>
    <property type="match status" value="1"/>
</dbReference>
<dbReference type="OMA" id="TKDRYVP"/>
<dbReference type="Proteomes" id="UP000054350">
    <property type="component" value="Unassembled WGS sequence"/>
</dbReference>
<dbReference type="VEuPathDB" id="FungiDB:AMAG_04599"/>
<dbReference type="Pfam" id="PF05021">
    <property type="entry name" value="NPL4"/>
    <property type="match status" value="1"/>
</dbReference>
<evidence type="ECO:0000256" key="9">
    <source>
        <dbReference type="PROSITE-ProRule" id="PRU00322"/>
    </source>
</evidence>
<dbReference type="GO" id="GO:0031965">
    <property type="term" value="C:nuclear membrane"/>
    <property type="evidence" value="ECO:0007669"/>
    <property type="project" value="UniProtKB-SubCell"/>
</dbReference>
<accession>A0A0L0S5P7</accession>
<keyword evidence="6 9" id="KW-0863">Zinc-finger</keyword>
<dbReference type="InterPro" id="IPR037518">
    <property type="entry name" value="MPN"/>
</dbReference>
<feature type="domain" description="RanBP2-type" evidence="10">
    <location>
        <begin position="585"/>
        <end position="616"/>
    </location>
</feature>
<evidence type="ECO:0000256" key="6">
    <source>
        <dbReference type="ARBA" id="ARBA00022771"/>
    </source>
</evidence>
<dbReference type="GO" id="GO:0006511">
    <property type="term" value="P:ubiquitin-dependent protein catabolic process"/>
    <property type="evidence" value="ECO:0007669"/>
    <property type="project" value="InterPro"/>
</dbReference>
<dbReference type="GO" id="GO:0043130">
    <property type="term" value="F:ubiquitin binding"/>
    <property type="evidence" value="ECO:0007669"/>
    <property type="project" value="TreeGrafter"/>
</dbReference>
<dbReference type="InterPro" id="IPR001876">
    <property type="entry name" value="Znf_RanBP2"/>
</dbReference>
<keyword evidence="5" id="KW-0479">Metal-binding</keyword>
<evidence type="ECO:0000259" key="11">
    <source>
        <dbReference type="PROSITE" id="PS50249"/>
    </source>
</evidence>
<dbReference type="GO" id="GO:0048471">
    <property type="term" value="C:perinuclear region of cytoplasm"/>
    <property type="evidence" value="ECO:0007669"/>
    <property type="project" value="UniProtKB-SubCell"/>
</dbReference>
<dbReference type="PROSITE" id="PS50249">
    <property type="entry name" value="MPN"/>
    <property type="match status" value="1"/>
</dbReference>
<protein>
    <recommendedName>
        <fullName evidence="4">Nuclear protein localization protein 4</fullName>
    </recommendedName>
</protein>
<keyword evidence="13" id="KW-1185">Reference proteome</keyword>
<evidence type="ECO:0000313" key="13">
    <source>
        <dbReference type="Proteomes" id="UP000054350"/>
    </source>
</evidence>
<sequence length="616" mass="66684">MSTLVLRLRTRDGMLRCQVALDLTADQFWNQVAEMIKKPRNKFAILDAQRKVMPGTGTIMSLGLRHGDILMVDYQPAPPAPPAETATPAAGTSAVKVVEEPVDKDLEARDGLIKRSRDPRFCRHGDKGMCEYCSPLEPYDASYMDEHKIKHLSFHAYLRKLIGVNKKGAGASSNPFLHPLDAPNYKVKVPCLGGHASWPEGICSKCQPSAISLQRQPFRMIDHVEFASADMIESLLGFWRQSGCQRFAFLYGRYEVYDAVPLGIKAVVEALYEPMQSNASDGLKLDYVEGVEGGDEAAKQHLAHADAAAAACGLVRVGMIFSDLTDDGSSTGKVQQKRHDKSFFMSSLETVLAAHMQRHHPTASMYSATGVFGSRFVTCIISGNADGGIEVDAFQVSESGVAMVDAGIVEPSLSPAQMLVKPSTGTLYVPDVMYQDKNEYGATVQHRADPAFPVEYLLVNVTHGFPSTAAPMFAAGSYPIENRPAMRMQSDRDLAAYVHGSARPDPDFHFLVHLHVTGVLDATQFRELAQGLVQRSVGLDENPAWMTLRAILPAPGGAGGSLASPTAASAPWGEYGGMEQPAHPAAGASTRAWNCRHCTFSNPPSAADCEMCGLPK</sequence>
<dbReference type="InterPro" id="IPR007717">
    <property type="entry name" value="NPL4_C"/>
</dbReference>
<dbReference type="InterPro" id="IPR016563">
    <property type="entry name" value="Npl4"/>
</dbReference>
<dbReference type="PANTHER" id="PTHR12710">
    <property type="entry name" value="NUCLEAR PROTEIN LOCALIZATION 4"/>
    <property type="match status" value="1"/>
</dbReference>
<comment type="similarity">
    <text evidence="3">Belongs to the NPL4 family.</text>
</comment>
<comment type="function">
    <text evidence="8">Involved in the import of nuclear-targeted proteins into the nucleus and the export of poly(A) RNA out of the nucleus. Has a role in the endoplasmic reticulum-associated degradation (ERAD) pathway.</text>
</comment>
<evidence type="ECO:0000256" key="7">
    <source>
        <dbReference type="ARBA" id="ARBA00022833"/>
    </source>
</evidence>
<dbReference type="SUPFAM" id="SSF90209">
    <property type="entry name" value="Ran binding protein zinc finger-like"/>
    <property type="match status" value="1"/>
</dbReference>